<feature type="transmembrane region" description="Helical" evidence="1">
    <location>
        <begin position="12"/>
        <end position="33"/>
    </location>
</feature>
<sequence length="159" mass="17289">MTDTSAPRGFTGWHMLAAMLLFFGVVIGVNVYLSVMAIRTWTGVVVDNSYKAGLDFNEKVKRAEEQLALGWTSHLRYAAGTLHFELHDVKGAMLKVSGVTARITRPIGDRDDQAITLTAQPDGSFLGALTLASGIWNVVTIAADTPHGAYERRDQITVP</sequence>
<dbReference type="AlphaFoldDB" id="A0A933NZM4"/>
<dbReference type="InterPro" id="IPR018037">
    <property type="entry name" value="FixH_proteobacterial"/>
</dbReference>
<keyword evidence="1" id="KW-0812">Transmembrane</keyword>
<comment type="caution">
    <text evidence="2">The sequence shown here is derived from an EMBL/GenBank/DDBJ whole genome shotgun (WGS) entry which is preliminary data.</text>
</comment>
<evidence type="ECO:0000313" key="2">
    <source>
        <dbReference type="EMBL" id="MBI4923510.1"/>
    </source>
</evidence>
<dbReference type="InterPro" id="IPR008620">
    <property type="entry name" value="FixH"/>
</dbReference>
<evidence type="ECO:0000313" key="3">
    <source>
        <dbReference type="Proteomes" id="UP000782610"/>
    </source>
</evidence>
<gene>
    <name evidence="2" type="ORF">HY834_17360</name>
</gene>
<organism evidence="2 3">
    <name type="scientific">Devosia nanyangense</name>
    <dbReference type="NCBI Taxonomy" id="1228055"/>
    <lineage>
        <taxon>Bacteria</taxon>
        <taxon>Pseudomonadati</taxon>
        <taxon>Pseudomonadota</taxon>
        <taxon>Alphaproteobacteria</taxon>
        <taxon>Hyphomicrobiales</taxon>
        <taxon>Devosiaceae</taxon>
        <taxon>Devosia</taxon>
    </lineage>
</organism>
<proteinExistence type="predicted"/>
<accession>A0A933NZM4</accession>
<dbReference type="Proteomes" id="UP000782610">
    <property type="component" value="Unassembled WGS sequence"/>
</dbReference>
<protein>
    <submittedName>
        <fullName evidence="2">FixH family protein</fullName>
    </submittedName>
</protein>
<evidence type="ECO:0000256" key="1">
    <source>
        <dbReference type="SAM" id="Phobius"/>
    </source>
</evidence>
<dbReference type="PIRSF" id="PIRSF011386">
    <property type="entry name" value="FixH"/>
    <property type="match status" value="1"/>
</dbReference>
<reference evidence="2" key="1">
    <citation type="submission" date="2020-07" db="EMBL/GenBank/DDBJ databases">
        <title>Huge and variable diversity of episymbiotic CPR bacteria and DPANN archaea in groundwater ecosystems.</title>
        <authorList>
            <person name="He C.Y."/>
            <person name="Keren R."/>
            <person name="Whittaker M."/>
            <person name="Farag I.F."/>
            <person name="Doudna J."/>
            <person name="Cate J.H.D."/>
            <person name="Banfield J.F."/>
        </authorList>
    </citation>
    <scope>NUCLEOTIDE SEQUENCE</scope>
    <source>
        <strain evidence="2">NC_groundwater_1586_Pr3_B-0.1um_66_15</strain>
    </source>
</reference>
<keyword evidence="1" id="KW-1133">Transmembrane helix</keyword>
<name>A0A933NZM4_9HYPH</name>
<dbReference type="Pfam" id="PF05751">
    <property type="entry name" value="FixH"/>
    <property type="match status" value="1"/>
</dbReference>
<keyword evidence="1" id="KW-0472">Membrane</keyword>
<dbReference type="EMBL" id="JACRAF010000057">
    <property type="protein sequence ID" value="MBI4923510.1"/>
    <property type="molecule type" value="Genomic_DNA"/>
</dbReference>